<protein>
    <submittedName>
        <fullName evidence="1">Uncharacterized protein</fullName>
    </submittedName>
</protein>
<sequence>MPRLRPVHGMFFLVIALLAFGLGTWVARTSAPPKPPQWFIDWKEKVFEPLADDKLTLNDLQDLQPGELWLTASQDGPQLHYRGRLVTDEGPWHVEAELALSEAEHASLAKATGMQPGSKDQPLSAELMSQLGNKPVSELALAPQEDLAVGRLAVSLGDPRLRLQVDGGEAWVYPETGMTLLHRDGTLQWVRVVPRDTFKAGAEAPSPQTSP</sequence>
<comment type="caution">
    <text evidence="1">The sequence shown here is derived from an EMBL/GenBank/DDBJ whole genome shotgun (WGS) entry which is preliminary data.</text>
</comment>
<accession>A0A7W7P2C3</accession>
<dbReference type="RefSeq" id="WP_184590501.1">
    <property type="nucleotide sequence ID" value="NZ_JACHLI010000011.1"/>
</dbReference>
<dbReference type="AlphaFoldDB" id="A0A7W7P2C3"/>
<gene>
    <name evidence="1" type="ORF">HNP46_003184</name>
</gene>
<dbReference type="Proteomes" id="UP000566995">
    <property type="component" value="Unassembled WGS sequence"/>
</dbReference>
<proteinExistence type="predicted"/>
<reference evidence="1 2" key="1">
    <citation type="submission" date="2020-08" db="EMBL/GenBank/DDBJ databases">
        <title>Functional genomics of gut bacteria from endangered species of beetles.</title>
        <authorList>
            <person name="Carlos-Shanley C."/>
        </authorList>
    </citation>
    <scope>NUCLEOTIDE SEQUENCE [LARGE SCALE GENOMIC DNA]</scope>
    <source>
        <strain evidence="1 2">S00179</strain>
    </source>
</reference>
<name>A0A7W7P2C3_PSENT</name>
<dbReference type="EMBL" id="JACHLI010000011">
    <property type="protein sequence ID" value="MBB4864320.1"/>
    <property type="molecule type" value="Genomic_DNA"/>
</dbReference>
<evidence type="ECO:0000313" key="2">
    <source>
        <dbReference type="Proteomes" id="UP000566995"/>
    </source>
</evidence>
<evidence type="ECO:0000313" key="1">
    <source>
        <dbReference type="EMBL" id="MBB4864320.1"/>
    </source>
</evidence>
<organism evidence="1 2">
    <name type="scientific">Pseudomonas nitroreducens</name>
    <dbReference type="NCBI Taxonomy" id="46680"/>
    <lineage>
        <taxon>Bacteria</taxon>
        <taxon>Pseudomonadati</taxon>
        <taxon>Pseudomonadota</taxon>
        <taxon>Gammaproteobacteria</taxon>
        <taxon>Pseudomonadales</taxon>
        <taxon>Pseudomonadaceae</taxon>
        <taxon>Pseudomonas</taxon>
    </lineage>
</organism>